<dbReference type="EMBL" id="CP046294">
    <property type="protein sequence ID" value="QGR72011.1"/>
    <property type="molecule type" value="Genomic_DNA"/>
</dbReference>
<dbReference type="Proteomes" id="UP000424966">
    <property type="component" value="Chromosome"/>
</dbReference>
<dbReference type="RefSeq" id="WP_005191337.1">
    <property type="nucleotide sequence ID" value="NZ_CABHXJ010000100.1"/>
</dbReference>
<proteinExistence type="predicted"/>
<gene>
    <name evidence="1" type="ORF">FOC37_17590</name>
</gene>
<keyword evidence="2" id="KW-1185">Reference proteome</keyword>
<organism evidence="1 2">
    <name type="scientific">Yersinia intermedia</name>
    <dbReference type="NCBI Taxonomy" id="631"/>
    <lineage>
        <taxon>Bacteria</taxon>
        <taxon>Pseudomonadati</taxon>
        <taxon>Pseudomonadota</taxon>
        <taxon>Gammaproteobacteria</taxon>
        <taxon>Enterobacterales</taxon>
        <taxon>Yersiniaceae</taxon>
        <taxon>Yersinia</taxon>
    </lineage>
</organism>
<reference evidence="1 2" key="1">
    <citation type="submission" date="2019-11" db="EMBL/GenBank/DDBJ databases">
        <title>FDA dAtabase for Regulatory Grade micrObial Sequences (FDA-ARGOS): Supporting development and validation of Infectious Disease Dx tests.</title>
        <authorList>
            <person name="Patel R."/>
            <person name="Rucinski S."/>
            <person name="Tallon L."/>
            <person name="Sadzewicz L."/>
            <person name="Vavikolanu K."/>
            <person name="Mehta A."/>
            <person name="Aluvathingal J."/>
            <person name="Nadendla S."/>
            <person name="Nandy P."/>
            <person name="Geyer C."/>
            <person name="Yan Y."/>
            <person name="Sichtig H."/>
        </authorList>
    </citation>
    <scope>NUCLEOTIDE SEQUENCE [LARGE SCALE GENOMIC DNA]</scope>
    <source>
        <strain evidence="1 2">FDAARGOS_729</strain>
    </source>
</reference>
<sequence length="51" mass="6027">MFFDILKEAGTDFLIRMALRHDKRPEEKQVPKEKKSSLIEDLVAAYHCSYK</sequence>
<evidence type="ECO:0000313" key="2">
    <source>
        <dbReference type="Proteomes" id="UP000424966"/>
    </source>
</evidence>
<protein>
    <submittedName>
        <fullName evidence="1">Uncharacterized protein</fullName>
    </submittedName>
</protein>
<dbReference type="GeneID" id="58048115"/>
<name>A0ABX6FAW4_YERIN</name>
<evidence type="ECO:0000313" key="1">
    <source>
        <dbReference type="EMBL" id="QGR72011.1"/>
    </source>
</evidence>
<accession>A0ABX6FAW4</accession>